<dbReference type="Gene3D" id="3.30.9.10">
    <property type="entry name" value="D-Amino Acid Oxidase, subunit A, domain 2"/>
    <property type="match status" value="1"/>
</dbReference>
<comment type="caution">
    <text evidence="4">The sequence shown here is derived from an EMBL/GenBank/DDBJ whole genome shotgun (WGS) entry which is preliminary data.</text>
</comment>
<reference evidence="5" key="1">
    <citation type="submission" date="2023-07" db="EMBL/GenBank/DDBJ databases">
        <title>30 novel species of actinomycetes from the DSMZ collection.</title>
        <authorList>
            <person name="Nouioui I."/>
        </authorList>
    </citation>
    <scope>NUCLEOTIDE SEQUENCE [LARGE SCALE GENOMIC DNA]</scope>
    <source>
        <strain evidence="5">DSM 44938</strain>
    </source>
</reference>
<organism evidence="4 5">
    <name type="scientific">Streptomyces litchfieldiae</name>
    <dbReference type="NCBI Taxonomy" id="3075543"/>
    <lineage>
        <taxon>Bacteria</taxon>
        <taxon>Bacillati</taxon>
        <taxon>Actinomycetota</taxon>
        <taxon>Actinomycetes</taxon>
        <taxon>Kitasatosporales</taxon>
        <taxon>Streptomycetaceae</taxon>
        <taxon>Streptomyces</taxon>
    </lineage>
</organism>
<dbReference type="EC" id="1.14.13.2" evidence="4"/>
<dbReference type="Pfam" id="PF01494">
    <property type="entry name" value="FAD_binding_3"/>
    <property type="match status" value="1"/>
</dbReference>
<dbReference type="SUPFAM" id="SSF54373">
    <property type="entry name" value="FAD-linked reductases, C-terminal domain"/>
    <property type="match status" value="1"/>
</dbReference>
<dbReference type="PRINTS" id="PR00420">
    <property type="entry name" value="RNGMNOXGNASE"/>
</dbReference>
<proteinExistence type="predicted"/>
<keyword evidence="1" id="KW-0285">Flavoprotein</keyword>
<keyword evidence="2" id="KW-0274">FAD</keyword>
<feature type="domain" description="FAD-binding" evidence="3">
    <location>
        <begin position="37"/>
        <end position="273"/>
    </location>
</feature>
<dbReference type="Proteomes" id="UP001183246">
    <property type="component" value="Unassembled WGS sequence"/>
</dbReference>
<gene>
    <name evidence="4" type="ORF">RM590_00145</name>
</gene>
<dbReference type="GO" id="GO:0018659">
    <property type="term" value="F:4-hydroxybenzoate 3-monooxygenase activity"/>
    <property type="evidence" value="ECO:0007669"/>
    <property type="project" value="UniProtKB-EC"/>
</dbReference>
<dbReference type="NCBIfam" id="NF006091">
    <property type="entry name" value="PRK08243.1"/>
    <property type="match status" value="1"/>
</dbReference>
<dbReference type="SUPFAM" id="SSF56801">
    <property type="entry name" value="Acetyl-CoA synthetase-like"/>
    <property type="match status" value="1"/>
</dbReference>
<accession>A0ABU2MJG1</accession>
<keyword evidence="4" id="KW-0560">Oxidoreductase</keyword>
<protein>
    <submittedName>
        <fullName evidence="4">4-hydroxybenzoate 3-monooxygenase</fullName>
        <ecNumber evidence="4">1.14.13.2</ecNumber>
    </submittedName>
</protein>
<dbReference type="InterPro" id="IPR002938">
    <property type="entry name" value="FAD-bd"/>
</dbReference>
<evidence type="ECO:0000259" key="3">
    <source>
        <dbReference type="Pfam" id="PF01494"/>
    </source>
</evidence>
<evidence type="ECO:0000313" key="4">
    <source>
        <dbReference type="EMBL" id="MDT0341078.1"/>
    </source>
</evidence>
<dbReference type="Gene3D" id="3.50.50.60">
    <property type="entry name" value="FAD/NAD(P)-binding domain"/>
    <property type="match status" value="1"/>
</dbReference>
<dbReference type="InterPro" id="IPR050641">
    <property type="entry name" value="RIFMO-like"/>
</dbReference>
<evidence type="ECO:0000313" key="5">
    <source>
        <dbReference type="Proteomes" id="UP001183246"/>
    </source>
</evidence>
<evidence type="ECO:0000256" key="2">
    <source>
        <dbReference type="ARBA" id="ARBA00022827"/>
    </source>
</evidence>
<dbReference type="SUPFAM" id="SSF51905">
    <property type="entry name" value="FAD/NAD(P)-binding domain"/>
    <property type="match status" value="1"/>
</dbReference>
<dbReference type="InterPro" id="IPR036188">
    <property type="entry name" value="FAD/NAD-bd_sf"/>
</dbReference>
<evidence type="ECO:0000256" key="1">
    <source>
        <dbReference type="ARBA" id="ARBA00022630"/>
    </source>
</evidence>
<sequence length="321" mass="34981">MVSPLEIERAVAAHPAVLDVQVVAAPDGTRSDVPVARVVTGGAVTEPGAPLLFEAEVHAVEGADTARPTVRFTHEGREKTLSCDFVVGCDGFHGVVRTCVPASVARTYDRIHPSSWLGILVNVPPSGHELIYAHSPRGFALHSMRPPTVTRLYLQVPNGTRAEDWPDDRIWDELDERFAVDADWKLQRGPITAKNVVPLRSSVFEPMRHGNVFLAGDAAHIVPPTGAKGLNLAFADVAVLARAFAHLNSTGSADLLDQYSDTCLRRVWQTEHFSWYMTSLLHADPEQPFEPRLQLAQLHRIASSSALATELADNYTGLPIA</sequence>
<dbReference type="PANTHER" id="PTHR43004">
    <property type="entry name" value="TRK SYSTEM POTASSIUM UPTAKE PROTEIN"/>
    <property type="match status" value="1"/>
</dbReference>
<name>A0ABU2MJG1_9ACTN</name>
<dbReference type="EMBL" id="JAVREL010000001">
    <property type="protein sequence ID" value="MDT0341078.1"/>
    <property type="molecule type" value="Genomic_DNA"/>
</dbReference>
<keyword evidence="5" id="KW-1185">Reference proteome</keyword>
<dbReference type="PANTHER" id="PTHR43004:SF3">
    <property type="entry name" value="P-HYDROXYBENZOATE HYDROXYLASE"/>
    <property type="match status" value="1"/>
</dbReference>